<feature type="domain" description="ABC transmembrane type-1" evidence="6">
    <location>
        <begin position="8"/>
        <end position="279"/>
    </location>
</feature>
<reference evidence="7 8" key="1">
    <citation type="submission" date="2020-02" db="EMBL/GenBank/DDBJ databases">
        <title>Genome sequence of Roseobacter ponti.</title>
        <authorList>
            <person name="Hollensteiner J."/>
            <person name="Schneider D."/>
            <person name="Poehlein A."/>
            <person name="Daniel R."/>
        </authorList>
    </citation>
    <scope>NUCLEOTIDE SEQUENCE [LARGE SCALE GENOMIC DNA]</scope>
    <source>
        <strain evidence="7 8">DSM 106830</strain>
    </source>
</reference>
<feature type="transmembrane region" description="Helical" evidence="5">
    <location>
        <begin position="148"/>
        <end position="166"/>
    </location>
</feature>
<dbReference type="Proteomes" id="UP000503308">
    <property type="component" value="Chromosome"/>
</dbReference>
<comment type="subcellular location">
    <subcellularLocation>
        <location evidence="1">Cell membrane</location>
        <topology evidence="1">Multi-pass membrane protein</topology>
    </subcellularLocation>
</comment>
<dbReference type="Pfam" id="PF00664">
    <property type="entry name" value="ABC_membrane"/>
    <property type="match status" value="1"/>
</dbReference>
<keyword evidence="4 5" id="KW-0472">Membrane</keyword>
<keyword evidence="2 5" id="KW-0812">Transmembrane</keyword>
<dbReference type="KEGG" id="rpon:G3256_00650"/>
<dbReference type="SUPFAM" id="SSF90123">
    <property type="entry name" value="ABC transporter transmembrane region"/>
    <property type="match status" value="1"/>
</dbReference>
<dbReference type="PROSITE" id="PS50929">
    <property type="entry name" value="ABC_TM1F"/>
    <property type="match status" value="1"/>
</dbReference>
<dbReference type="InterPro" id="IPR036640">
    <property type="entry name" value="ABC1_TM_sf"/>
</dbReference>
<dbReference type="PANTHER" id="PTHR43394:SF1">
    <property type="entry name" value="ATP-BINDING CASSETTE SUB-FAMILY B MEMBER 10, MITOCHONDRIAL"/>
    <property type="match status" value="1"/>
</dbReference>
<feature type="transmembrane region" description="Helical" evidence="5">
    <location>
        <begin position="47"/>
        <end position="67"/>
    </location>
</feature>
<proteinExistence type="predicted"/>
<dbReference type="InterPro" id="IPR039421">
    <property type="entry name" value="Type_1_exporter"/>
</dbReference>
<dbReference type="CDD" id="cd07346">
    <property type="entry name" value="ABC_6TM_exporters"/>
    <property type="match status" value="1"/>
</dbReference>
<accession>A0A858SYB6</accession>
<dbReference type="InterPro" id="IPR011527">
    <property type="entry name" value="ABC1_TM_dom"/>
</dbReference>
<dbReference type="Gene3D" id="1.20.1560.10">
    <property type="entry name" value="ABC transporter type 1, transmembrane domain"/>
    <property type="match status" value="1"/>
</dbReference>
<dbReference type="GO" id="GO:0005886">
    <property type="term" value="C:plasma membrane"/>
    <property type="evidence" value="ECO:0007669"/>
    <property type="project" value="UniProtKB-SubCell"/>
</dbReference>
<dbReference type="GO" id="GO:0005524">
    <property type="term" value="F:ATP binding"/>
    <property type="evidence" value="ECO:0007669"/>
    <property type="project" value="UniProtKB-KW"/>
</dbReference>
<evidence type="ECO:0000313" key="7">
    <source>
        <dbReference type="EMBL" id="QJF53047.1"/>
    </source>
</evidence>
<evidence type="ECO:0000313" key="8">
    <source>
        <dbReference type="Proteomes" id="UP000503308"/>
    </source>
</evidence>
<evidence type="ECO:0000259" key="6">
    <source>
        <dbReference type="PROSITE" id="PS50929"/>
    </source>
</evidence>
<protein>
    <submittedName>
        <fullName evidence="7">ABC transporter ATP-binding protein</fullName>
    </submittedName>
</protein>
<gene>
    <name evidence="7" type="ORF">G3256_00650</name>
</gene>
<keyword evidence="3 5" id="KW-1133">Transmembrane helix</keyword>
<evidence type="ECO:0000256" key="4">
    <source>
        <dbReference type="ARBA" id="ARBA00023136"/>
    </source>
</evidence>
<feature type="transmembrane region" description="Helical" evidence="5">
    <location>
        <begin position="123"/>
        <end position="142"/>
    </location>
</feature>
<evidence type="ECO:0000256" key="1">
    <source>
        <dbReference type="ARBA" id="ARBA00004651"/>
    </source>
</evidence>
<keyword evidence="7" id="KW-0067">ATP-binding</keyword>
<organism evidence="7 8">
    <name type="scientific">Roseobacter ponti</name>
    <dbReference type="NCBI Taxonomy" id="1891787"/>
    <lineage>
        <taxon>Bacteria</taxon>
        <taxon>Pseudomonadati</taxon>
        <taxon>Pseudomonadota</taxon>
        <taxon>Alphaproteobacteria</taxon>
        <taxon>Rhodobacterales</taxon>
        <taxon>Roseobacteraceae</taxon>
        <taxon>Roseobacter</taxon>
    </lineage>
</organism>
<dbReference type="AlphaFoldDB" id="A0A858SYB6"/>
<keyword evidence="8" id="KW-1185">Reference proteome</keyword>
<evidence type="ECO:0000256" key="2">
    <source>
        <dbReference type="ARBA" id="ARBA00022692"/>
    </source>
</evidence>
<dbReference type="GO" id="GO:0015421">
    <property type="term" value="F:ABC-type oligopeptide transporter activity"/>
    <property type="evidence" value="ECO:0007669"/>
    <property type="project" value="TreeGrafter"/>
</dbReference>
<evidence type="ECO:0000256" key="5">
    <source>
        <dbReference type="SAM" id="Phobius"/>
    </source>
</evidence>
<evidence type="ECO:0000256" key="3">
    <source>
        <dbReference type="ARBA" id="ARBA00022989"/>
    </source>
</evidence>
<dbReference type="PANTHER" id="PTHR43394">
    <property type="entry name" value="ATP-DEPENDENT PERMEASE MDL1, MITOCHONDRIAL"/>
    <property type="match status" value="1"/>
</dbReference>
<sequence>MSEWHQPATCLLAVFVALLNLVPIELQRRIVNEVVETRDIPVLVKFGIAYVGVTLAHQLVKYALWIYQSWLTESATLYTRSHLLQIYEERRNGTGEAVDHRSGRTVSIVGAEVEKLGGFVGEAISGACANLAMLLGVVVYMFVVEPQIAVFALAFLVPQIVLTPFLQRRLNDLVEERVSMLRDLGDAISDAEKDTRDRCPGLIRDIYTNRMRYFILKFILKSSLNLLNSLGPITVLLFGGYLVMQGEVQVGVIVAFLSGFDRISSPLRELIGFYRIAAQASVQHSMIAKWMSRST</sequence>
<dbReference type="EMBL" id="CP048788">
    <property type="protein sequence ID" value="QJF53047.1"/>
    <property type="molecule type" value="Genomic_DNA"/>
</dbReference>
<name>A0A858SYB6_9RHOB</name>
<keyword evidence="7" id="KW-0547">Nucleotide-binding</keyword>